<dbReference type="OrthoDB" id="191037at2759"/>
<reference evidence="2" key="1">
    <citation type="journal article" date="2021" name="Nat. Commun.">
        <title>Genetic determinants of endophytism in the Arabidopsis root mycobiome.</title>
        <authorList>
            <person name="Mesny F."/>
            <person name="Miyauchi S."/>
            <person name="Thiergart T."/>
            <person name="Pickel B."/>
            <person name="Atanasova L."/>
            <person name="Karlsson M."/>
            <person name="Huettel B."/>
            <person name="Barry K.W."/>
            <person name="Haridas S."/>
            <person name="Chen C."/>
            <person name="Bauer D."/>
            <person name="Andreopoulos W."/>
            <person name="Pangilinan J."/>
            <person name="LaButti K."/>
            <person name="Riley R."/>
            <person name="Lipzen A."/>
            <person name="Clum A."/>
            <person name="Drula E."/>
            <person name="Henrissat B."/>
            <person name="Kohler A."/>
            <person name="Grigoriev I.V."/>
            <person name="Martin F.M."/>
            <person name="Hacquard S."/>
        </authorList>
    </citation>
    <scope>NUCLEOTIDE SEQUENCE</scope>
    <source>
        <strain evidence="2">MPI-CAGE-CH-0243</strain>
    </source>
</reference>
<dbReference type="InterPro" id="IPR002575">
    <property type="entry name" value="Aminoglycoside_PTrfase"/>
</dbReference>
<keyword evidence="2" id="KW-0418">Kinase</keyword>
<proteinExistence type="predicted"/>
<sequence length="374" mass="42622">MRQPIDVASFTEYVRVNVPLIQLPLGLKQFSHGQSNPTYELTSATGQKYVLRKKPPGELVSKSAHRIEREYQVLKALEYTDVPVPKTYCLCEDVSIIGTPFYIMEFLDGRIFEDPWLPDLSPAERHKIWKEATRTLGKLHRVDMSTIGLSGLKKPSKFYTRQVQTLHRTSVAQARVKSVTSGQEVGELPHHDELVAFFSDEALQPTNRKTLVHGDFKLDNLVFDKVEARVIGILDWEMVTEGHPLSDLVNMTSPLSWSSEQVPMLVEQSLTEQLREIQHKLQHGNVRGIPTVEECYKWYQSIVEWDPRDGVDWALAFGNFRTAVIMQGIAARLAMGQASGIKAKEYALQTLPYALWSHSRIRSIKNKRQLLSKI</sequence>
<dbReference type="PANTHER" id="PTHR47829:SF1">
    <property type="entry name" value="HAD FAMILY PHOSPHATASE"/>
    <property type="match status" value="1"/>
</dbReference>
<comment type="caution">
    <text evidence="2">The sequence shown here is derived from an EMBL/GenBank/DDBJ whole genome shotgun (WGS) entry which is preliminary data.</text>
</comment>
<dbReference type="EMBL" id="JAGMWT010000030">
    <property type="protein sequence ID" value="KAH7109894.1"/>
    <property type="molecule type" value="Genomic_DNA"/>
</dbReference>
<dbReference type="Proteomes" id="UP000700596">
    <property type="component" value="Unassembled WGS sequence"/>
</dbReference>
<dbReference type="Pfam" id="PF01636">
    <property type="entry name" value="APH"/>
    <property type="match status" value="1"/>
</dbReference>
<dbReference type="Gene3D" id="3.30.200.20">
    <property type="entry name" value="Phosphorylase Kinase, domain 1"/>
    <property type="match status" value="1"/>
</dbReference>
<dbReference type="InterPro" id="IPR052898">
    <property type="entry name" value="ACAD10-like"/>
</dbReference>
<feature type="domain" description="Aminoglycoside phosphotransferase" evidence="1">
    <location>
        <begin position="27"/>
        <end position="271"/>
    </location>
</feature>
<dbReference type="GO" id="GO:0016301">
    <property type="term" value="F:kinase activity"/>
    <property type="evidence" value="ECO:0007669"/>
    <property type="project" value="UniProtKB-KW"/>
</dbReference>
<evidence type="ECO:0000313" key="2">
    <source>
        <dbReference type="EMBL" id="KAH7109894.1"/>
    </source>
</evidence>
<name>A0A9P9I826_9PLEO</name>
<keyword evidence="3" id="KW-1185">Reference proteome</keyword>
<dbReference type="Gene3D" id="3.90.1200.10">
    <property type="match status" value="1"/>
</dbReference>
<organism evidence="2 3">
    <name type="scientific">Dendryphion nanum</name>
    <dbReference type="NCBI Taxonomy" id="256645"/>
    <lineage>
        <taxon>Eukaryota</taxon>
        <taxon>Fungi</taxon>
        <taxon>Dikarya</taxon>
        <taxon>Ascomycota</taxon>
        <taxon>Pezizomycotina</taxon>
        <taxon>Dothideomycetes</taxon>
        <taxon>Pleosporomycetidae</taxon>
        <taxon>Pleosporales</taxon>
        <taxon>Torulaceae</taxon>
        <taxon>Dendryphion</taxon>
    </lineage>
</organism>
<dbReference type="CDD" id="cd05154">
    <property type="entry name" value="ACAD10_11_N-like"/>
    <property type="match status" value="1"/>
</dbReference>
<dbReference type="InterPro" id="IPR041726">
    <property type="entry name" value="ACAD10_11_N"/>
</dbReference>
<keyword evidence="2" id="KW-0808">Transferase</keyword>
<dbReference type="AlphaFoldDB" id="A0A9P9I826"/>
<dbReference type="SUPFAM" id="SSF56112">
    <property type="entry name" value="Protein kinase-like (PK-like)"/>
    <property type="match status" value="1"/>
</dbReference>
<dbReference type="InterPro" id="IPR011009">
    <property type="entry name" value="Kinase-like_dom_sf"/>
</dbReference>
<evidence type="ECO:0000259" key="1">
    <source>
        <dbReference type="Pfam" id="PF01636"/>
    </source>
</evidence>
<accession>A0A9P9I826</accession>
<gene>
    <name evidence="2" type="ORF">B0J11DRAFT_586436</name>
</gene>
<evidence type="ECO:0000313" key="3">
    <source>
        <dbReference type="Proteomes" id="UP000700596"/>
    </source>
</evidence>
<protein>
    <submittedName>
        <fullName evidence="2">Kinase-like domain-containing protein</fullName>
    </submittedName>
</protein>
<dbReference type="PANTHER" id="PTHR47829">
    <property type="entry name" value="HYDROLASE, PUTATIVE (AFU_ORTHOLOGUE AFUA_1G12880)-RELATED"/>
    <property type="match status" value="1"/>
</dbReference>